<reference evidence="1" key="1">
    <citation type="submission" date="2014-11" db="EMBL/GenBank/DDBJ databases">
        <authorList>
            <person name="Amaro Gonzalez C."/>
        </authorList>
    </citation>
    <scope>NUCLEOTIDE SEQUENCE</scope>
</reference>
<sequence>MAMNRMMEVVKIVLFPEMFRTDNIRNNRHSPNRHNQPDK</sequence>
<proteinExistence type="predicted"/>
<dbReference type="AlphaFoldDB" id="A0A0E9SFT8"/>
<dbReference type="EMBL" id="GBXM01069224">
    <property type="protein sequence ID" value="JAH39353.1"/>
    <property type="molecule type" value="Transcribed_RNA"/>
</dbReference>
<name>A0A0E9SFT8_ANGAN</name>
<reference evidence="1" key="2">
    <citation type="journal article" date="2015" name="Fish Shellfish Immunol.">
        <title>Early steps in the European eel (Anguilla anguilla)-Vibrio vulnificus interaction in the gills: Role of the RtxA13 toxin.</title>
        <authorList>
            <person name="Callol A."/>
            <person name="Pajuelo D."/>
            <person name="Ebbesson L."/>
            <person name="Teles M."/>
            <person name="MacKenzie S."/>
            <person name="Amaro C."/>
        </authorList>
    </citation>
    <scope>NUCLEOTIDE SEQUENCE</scope>
</reference>
<organism evidence="1">
    <name type="scientific">Anguilla anguilla</name>
    <name type="common">European freshwater eel</name>
    <name type="synonym">Muraena anguilla</name>
    <dbReference type="NCBI Taxonomy" id="7936"/>
    <lineage>
        <taxon>Eukaryota</taxon>
        <taxon>Metazoa</taxon>
        <taxon>Chordata</taxon>
        <taxon>Craniata</taxon>
        <taxon>Vertebrata</taxon>
        <taxon>Euteleostomi</taxon>
        <taxon>Actinopterygii</taxon>
        <taxon>Neopterygii</taxon>
        <taxon>Teleostei</taxon>
        <taxon>Anguilliformes</taxon>
        <taxon>Anguillidae</taxon>
        <taxon>Anguilla</taxon>
    </lineage>
</organism>
<accession>A0A0E9SFT8</accession>
<protein>
    <submittedName>
        <fullName evidence="1">Uncharacterized protein</fullName>
    </submittedName>
</protein>
<evidence type="ECO:0000313" key="1">
    <source>
        <dbReference type="EMBL" id="JAH39353.1"/>
    </source>
</evidence>